<dbReference type="SMART" id="SM00530">
    <property type="entry name" value="HTH_XRE"/>
    <property type="match status" value="1"/>
</dbReference>
<dbReference type="Pfam" id="PF01381">
    <property type="entry name" value="HTH_3"/>
    <property type="match status" value="1"/>
</dbReference>
<dbReference type="CDD" id="cd00093">
    <property type="entry name" value="HTH_XRE"/>
    <property type="match status" value="1"/>
</dbReference>
<dbReference type="InterPro" id="IPR001387">
    <property type="entry name" value="Cro/C1-type_HTH"/>
</dbReference>
<keyword evidence="3" id="KW-1185">Reference proteome</keyword>
<dbReference type="SUPFAM" id="SSF47413">
    <property type="entry name" value="lambda repressor-like DNA-binding domains"/>
    <property type="match status" value="1"/>
</dbReference>
<accession>A0ABX4ZT05</accession>
<sequence length="103" mass="12102">MYIGHRLKEERQRMGLTQRAFAKLGGVRSQAQFKYEHNRIMPRADYLMKLGLEGVDINYILFGERGVIAINKEEKCLLDLLRNSKDIRDFILHGVNYFKSIEI</sequence>
<organism evidence="2 3">
    <name type="scientific">Avibacterium endocarditidis</name>
    <dbReference type="NCBI Taxonomy" id="380674"/>
    <lineage>
        <taxon>Bacteria</taxon>
        <taxon>Pseudomonadati</taxon>
        <taxon>Pseudomonadota</taxon>
        <taxon>Gammaproteobacteria</taxon>
        <taxon>Pasteurellales</taxon>
        <taxon>Pasteurellaceae</taxon>
        <taxon>Avibacterium</taxon>
    </lineage>
</organism>
<comment type="caution">
    <text evidence="2">The sequence shown here is derived from an EMBL/GenBank/DDBJ whole genome shotgun (WGS) entry which is preliminary data.</text>
</comment>
<protein>
    <submittedName>
        <fullName evidence="2">Transcriptional regulator</fullName>
    </submittedName>
</protein>
<reference evidence="2 3" key="1">
    <citation type="submission" date="2018-02" db="EMBL/GenBank/DDBJ databases">
        <title>Classification genera of Pasteurellaceae by whole genome sequence comparison.</title>
        <authorList>
            <person name="Christensen H."/>
        </authorList>
    </citation>
    <scope>NUCLEOTIDE SEQUENCE [LARGE SCALE GENOMIC DNA]</scope>
    <source>
        <strain evidence="2 3">20186H4H1</strain>
    </source>
</reference>
<name>A0ABX4ZT05_9PAST</name>
<evidence type="ECO:0000313" key="2">
    <source>
        <dbReference type="EMBL" id="POY42090.1"/>
    </source>
</evidence>
<dbReference type="RefSeq" id="WP_103855533.1">
    <property type="nucleotide sequence ID" value="NZ_CBCSDH010000010.1"/>
</dbReference>
<dbReference type="Proteomes" id="UP000237229">
    <property type="component" value="Unassembled WGS sequence"/>
</dbReference>
<dbReference type="Gene3D" id="1.10.260.40">
    <property type="entry name" value="lambda repressor-like DNA-binding domains"/>
    <property type="match status" value="1"/>
</dbReference>
<dbReference type="EMBL" id="PQVI01000095">
    <property type="protein sequence ID" value="POY42090.1"/>
    <property type="molecule type" value="Genomic_DNA"/>
</dbReference>
<dbReference type="PROSITE" id="PS50943">
    <property type="entry name" value="HTH_CROC1"/>
    <property type="match status" value="1"/>
</dbReference>
<gene>
    <name evidence="2" type="ORF">C3Z13_07710</name>
</gene>
<dbReference type="InterPro" id="IPR010982">
    <property type="entry name" value="Lambda_DNA-bd_dom_sf"/>
</dbReference>
<proteinExistence type="predicted"/>
<evidence type="ECO:0000259" key="1">
    <source>
        <dbReference type="PROSITE" id="PS50943"/>
    </source>
</evidence>
<feature type="domain" description="HTH cro/C1-type" evidence="1">
    <location>
        <begin position="7"/>
        <end position="60"/>
    </location>
</feature>
<evidence type="ECO:0000313" key="3">
    <source>
        <dbReference type="Proteomes" id="UP000237229"/>
    </source>
</evidence>